<dbReference type="GO" id="GO:0010945">
    <property type="term" value="F:coenzyme A diphosphatase activity"/>
    <property type="evidence" value="ECO:0007669"/>
    <property type="project" value="InterPro"/>
</dbReference>
<dbReference type="AlphaFoldDB" id="A0AAJ6BQN7"/>
<dbReference type="EMBL" id="CP119316">
    <property type="protein sequence ID" value="WEK47635.1"/>
    <property type="molecule type" value="Genomic_DNA"/>
</dbReference>
<evidence type="ECO:0000256" key="6">
    <source>
        <dbReference type="ARBA" id="ARBA00023211"/>
    </source>
</evidence>
<keyword evidence="6" id="KW-0464">Manganese</keyword>
<comment type="cofactor">
    <cofactor evidence="1">
        <name>Mn(2+)</name>
        <dbReference type="ChEBI" id="CHEBI:29035"/>
    </cofactor>
</comment>
<keyword evidence="4" id="KW-0378">Hydrolase</keyword>
<evidence type="ECO:0000256" key="5">
    <source>
        <dbReference type="ARBA" id="ARBA00022842"/>
    </source>
</evidence>
<dbReference type="PROSITE" id="PS51462">
    <property type="entry name" value="NUDIX"/>
    <property type="match status" value="1"/>
</dbReference>
<organism evidence="8 9">
    <name type="scientific">Candidatus Andeanibacterium colombiense</name>
    <dbReference type="NCBI Taxonomy" id="3121345"/>
    <lineage>
        <taxon>Bacteria</taxon>
        <taxon>Pseudomonadati</taxon>
        <taxon>Pseudomonadota</taxon>
        <taxon>Alphaproteobacteria</taxon>
        <taxon>Sphingomonadales</taxon>
        <taxon>Sphingomonadaceae</taxon>
        <taxon>Candidatus Andeanibacterium</taxon>
    </lineage>
</organism>
<dbReference type="KEGG" id="acob:P0Y56_04905"/>
<keyword evidence="3" id="KW-0479">Metal-binding</keyword>
<dbReference type="GO" id="GO:0046872">
    <property type="term" value="F:metal ion binding"/>
    <property type="evidence" value="ECO:0007669"/>
    <property type="project" value="UniProtKB-KW"/>
</dbReference>
<evidence type="ECO:0000256" key="4">
    <source>
        <dbReference type="ARBA" id="ARBA00022801"/>
    </source>
</evidence>
<sequence>MSALLERLKRIFDEGHGVELPGLRTDAAFAPPGEVRPAAVMVGVTDRPEPGVILIHRPLDMRQHPGQVAFPGGKLDPGEDAVGAALRETHEELGIDPSHIAIIGATDRFITGTGYDITPVMGLMPPDLPIMPNPSEVSDWFEAPLRYVLDPRNRVRKQAEFRGMTREYTEIVWEGHVIWGVTAAIVENLSNRLAWEALIDG</sequence>
<gene>
    <name evidence="8" type="ORF">P0Y56_04905</name>
</gene>
<proteinExistence type="predicted"/>
<accession>A0AAJ6BQN7</accession>
<dbReference type="PANTHER" id="PTHR12992">
    <property type="entry name" value="NUDIX HYDROLASE"/>
    <property type="match status" value="1"/>
</dbReference>
<dbReference type="Proteomes" id="UP001218362">
    <property type="component" value="Chromosome"/>
</dbReference>
<feature type="domain" description="Nudix hydrolase" evidence="7">
    <location>
        <begin position="35"/>
        <end position="166"/>
    </location>
</feature>
<dbReference type="NCBIfam" id="NF007980">
    <property type="entry name" value="PRK10707.1"/>
    <property type="match status" value="1"/>
</dbReference>
<dbReference type="Pfam" id="PF00293">
    <property type="entry name" value="NUDIX"/>
    <property type="match status" value="1"/>
</dbReference>
<dbReference type="SUPFAM" id="SSF55811">
    <property type="entry name" value="Nudix"/>
    <property type="match status" value="1"/>
</dbReference>
<evidence type="ECO:0000313" key="9">
    <source>
        <dbReference type="Proteomes" id="UP001218362"/>
    </source>
</evidence>
<dbReference type="CDD" id="cd03426">
    <property type="entry name" value="NUDIX_CoAse_Nudt7"/>
    <property type="match status" value="1"/>
</dbReference>
<dbReference type="PANTHER" id="PTHR12992:SF11">
    <property type="entry name" value="MITOCHONDRIAL COENZYME A DIPHOSPHATASE NUDT8"/>
    <property type="match status" value="1"/>
</dbReference>
<keyword evidence="5" id="KW-0460">Magnesium</keyword>
<dbReference type="InterPro" id="IPR020084">
    <property type="entry name" value="NUDIX_hydrolase_CS"/>
</dbReference>
<comment type="cofactor">
    <cofactor evidence="2">
        <name>Mg(2+)</name>
        <dbReference type="ChEBI" id="CHEBI:18420"/>
    </cofactor>
</comment>
<dbReference type="InterPro" id="IPR045121">
    <property type="entry name" value="CoAse"/>
</dbReference>
<dbReference type="InterPro" id="IPR000086">
    <property type="entry name" value="NUDIX_hydrolase_dom"/>
</dbReference>
<dbReference type="PROSITE" id="PS00893">
    <property type="entry name" value="NUDIX_BOX"/>
    <property type="match status" value="1"/>
</dbReference>
<dbReference type="InterPro" id="IPR015797">
    <property type="entry name" value="NUDIX_hydrolase-like_dom_sf"/>
</dbReference>
<reference evidence="8" key="1">
    <citation type="submission" date="2023-03" db="EMBL/GenBank/DDBJ databases">
        <title>Andean soil-derived lignocellulolytic bacterial consortium as a source of novel taxa and putative plastic-active enzymes.</title>
        <authorList>
            <person name="Diaz-Garcia L."/>
            <person name="Chuvochina M."/>
            <person name="Feuerriegel G."/>
            <person name="Bunk B."/>
            <person name="Sproer C."/>
            <person name="Streit W.R."/>
            <person name="Rodriguez L.M."/>
            <person name="Overmann J."/>
            <person name="Jimenez D.J."/>
        </authorList>
    </citation>
    <scope>NUCLEOTIDE SEQUENCE</scope>
    <source>
        <strain evidence="8">MAG 26</strain>
    </source>
</reference>
<evidence type="ECO:0000313" key="8">
    <source>
        <dbReference type="EMBL" id="WEK47635.1"/>
    </source>
</evidence>
<evidence type="ECO:0000259" key="7">
    <source>
        <dbReference type="PROSITE" id="PS51462"/>
    </source>
</evidence>
<evidence type="ECO:0000256" key="3">
    <source>
        <dbReference type="ARBA" id="ARBA00022723"/>
    </source>
</evidence>
<evidence type="ECO:0000256" key="1">
    <source>
        <dbReference type="ARBA" id="ARBA00001936"/>
    </source>
</evidence>
<name>A0AAJ6BQN7_9SPHN</name>
<protein>
    <submittedName>
        <fullName evidence="8">CoA pyrophosphatase</fullName>
    </submittedName>
</protein>
<dbReference type="Gene3D" id="3.90.79.10">
    <property type="entry name" value="Nucleoside Triphosphate Pyrophosphohydrolase"/>
    <property type="match status" value="1"/>
</dbReference>
<evidence type="ECO:0000256" key="2">
    <source>
        <dbReference type="ARBA" id="ARBA00001946"/>
    </source>
</evidence>